<proteinExistence type="predicted"/>
<evidence type="ECO:0000259" key="1">
    <source>
        <dbReference type="Pfam" id="PF07859"/>
    </source>
</evidence>
<name>A0ABT6AHJ1_9BURK</name>
<keyword evidence="3" id="KW-1185">Reference proteome</keyword>
<dbReference type="InterPro" id="IPR029058">
    <property type="entry name" value="AB_hydrolase_fold"/>
</dbReference>
<dbReference type="RefSeq" id="WP_276263780.1">
    <property type="nucleotide sequence ID" value="NZ_JARJLM010000064.1"/>
</dbReference>
<evidence type="ECO:0000313" key="3">
    <source>
        <dbReference type="Proteomes" id="UP001216674"/>
    </source>
</evidence>
<accession>A0ABT6AHJ1</accession>
<keyword evidence="2" id="KW-0378">Hydrolase</keyword>
<protein>
    <submittedName>
        <fullName evidence="2">Alpha/beta hydrolase fold domain-containing protein</fullName>
    </submittedName>
</protein>
<reference evidence="2 3" key="1">
    <citation type="submission" date="2023-03" db="EMBL/GenBank/DDBJ databases">
        <title>Draft assemblies of triclosan tolerant bacteria isolated from returned activated sludge.</title>
        <authorList>
            <person name="Van Hamelsveld S."/>
        </authorList>
    </citation>
    <scope>NUCLEOTIDE SEQUENCE [LARGE SCALE GENOMIC DNA]</scope>
    <source>
        <strain evidence="2 3">GW210010_S58</strain>
    </source>
</reference>
<feature type="domain" description="Alpha/beta hydrolase fold-3" evidence="1">
    <location>
        <begin position="10"/>
        <end position="52"/>
    </location>
</feature>
<dbReference type="GO" id="GO:0016787">
    <property type="term" value="F:hydrolase activity"/>
    <property type="evidence" value="ECO:0007669"/>
    <property type="project" value="UniProtKB-KW"/>
</dbReference>
<dbReference type="InterPro" id="IPR013094">
    <property type="entry name" value="AB_hydrolase_3"/>
</dbReference>
<gene>
    <name evidence="2" type="ORF">P3W85_03760</name>
</gene>
<evidence type="ECO:0000313" key="2">
    <source>
        <dbReference type="EMBL" id="MDF3832072.1"/>
    </source>
</evidence>
<sequence>MQKRGVVIPCFSAYLATGEDGASPCVSPLQAQRLDRLPPASILVCGYDPLRQALRGNGP</sequence>
<organism evidence="2 3">
    <name type="scientific">Cupriavidus basilensis</name>
    <dbReference type="NCBI Taxonomy" id="68895"/>
    <lineage>
        <taxon>Bacteria</taxon>
        <taxon>Pseudomonadati</taxon>
        <taxon>Pseudomonadota</taxon>
        <taxon>Betaproteobacteria</taxon>
        <taxon>Burkholderiales</taxon>
        <taxon>Burkholderiaceae</taxon>
        <taxon>Cupriavidus</taxon>
    </lineage>
</organism>
<dbReference type="Pfam" id="PF07859">
    <property type="entry name" value="Abhydrolase_3"/>
    <property type="match status" value="1"/>
</dbReference>
<comment type="caution">
    <text evidence="2">The sequence shown here is derived from an EMBL/GenBank/DDBJ whole genome shotgun (WGS) entry which is preliminary data.</text>
</comment>
<dbReference type="Proteomes" id="UP001216674">
    <property type="component" value="Unassembled WGS sequence"/>
</dbReference>
<dbReference type="Gene3D" id="3.40.50.1820">
    <property type="entry name" value="alpha/beta hydrolase"/>
    <property type="match status" value="1"/>
</dbReference>
<dbReference type="EMBL" id="JARJLM010000064">
    <property type="protein sequence ID" value="MDF3832072.1"/>
    <property type="molecule type" value="Genomic_DNA"/>
</dbReference>